<gene>
    <name evidence="2" type="ORF">FEZ63_13845</name>
</gene>
<proteinExistence type="predicted"/>
<dbReference type="InterPro" id="IPR016181">
    <property type="entry name" value="Acyl_CoA_acyltransferase"/>
</dbReference>
<dbReference type="PANTHER" id="PTHR43072:SF8">
    <property type="entry name" value="ACYLTRANSFERASE FABY-RELATED"/>
    <property type="match status" value="1"/>
</dbReference>
<dbReference type="InterPro" id="IPR000182">
    <property type="entry name" value="GNAT_dom"/>
</dbReference>
<feature type="domain" description="N-acetyltransferase" evidence="1">
    <location>
        <begin position="3"/>
        <end position="166"/>
    </location>
</feature>
<dbReference type="PROSITE" id="PS51186">
    <property type="entry name" value="GNAT"/>
    <property type="match status" value="1"/>
</dbReference>
<organism evidence="2 3">
    <name type="scientific">Microvirga brassicacearum</name>
    <dbReference type="NCBI Taxonomy" id="2580413"/>
    <lineage>
        <taxon>Bacteria</taxon>
        <taxon>Pseudomonadati</taxon>
        <taxon>Pseudomonadota</taxon>
        <taxon>Alphaproteobacteria</taxon>
        <taxon>Hyphomicrobiales</taxon>
        <taxon>Methylobacteriaceae</taxon>
        <taxon>Microvirga</taxon>
    </lineage>
</organism>
<dbReference type="Gene3D" id="3.40.630.30">
    <property type="match status" value="1"/>
</dbReference>
<name>A0A5N3P9R5_9HYPH</name>
<evidence type="ECO:0000313" key="3">
    <source>
        <dbReference type="Proteomes" id="UP000325684"/>
    </source>
</evidence>
<accession>A0A5N3P9R5</accession>
<dbReference type="EMBL" id="VCMV01000021">
    <property type="protein sequence ID" value="KAB0266444.1"/>
    <property type="molecule type" value="Genomic_DNA"/>
</dbReference>
<evidence type="ECO:0000313" key="2">
    <source>
        <dbReference type="EMBL" id="KAB0266444.1"/>
    </source>
</evidence>
<dbReference type="OrthoDB" id="5459937at2"/>
<dbReference type="RefSeq" id="WP_150945417.1">
    <property type="nucleotide sequence ID" value="NZ_VCMV01000021.1"/>
</dbReference>
<sequence length="176" mass="19007">MSILLRPSIEADIPAITAIYADAVVHGTASFELVPPTEAEMARRRAALVEADFPYLVAERDGAVQGYAYAGAYRPRPAYRSTVEDSIYVAPDAQGSGVGRLLLRRLIDEAEARDFRLMVAVIGDAESHGSIGLHRSLGFEMVGTLPGIGYKHGRWLASVLMQRRLGPGMATPPTRA</sequence>
<dbReference type="AlphaFoldDB" id="A0A5N3P9R5"/>
<keyword evidence="2" id="KW-0808">Transferase</keyword>
<reference evidence="2 3" key="1">
    <citation type="journal article" date="2019" name="Microorganisms">
        <title>Genome Insights into the Novel Species Microvirga brassicacearum, a Rapeseed Endophyte with Biotechnological Potential.</title>
        <authorList>
            <person name="Jimenez-Gomez A."/>
            <person name="Saati-Santamaria Z."/>
            <person name="Igual J.M."/>
            <person name="Rivas R."/>
            <person name="Mateos P.F."/>
            <person name="Garcia-Fraile P."/>
        </authorList>
    </citation>
    <scope>NUCLEOTIDE SEQUENCE [LARGE SCALE GENOMIC DNA]</scope>
    <source>
        <strain evidence="2 3">CDVBN77</strain>
    </source>
</reference>
<dbReference type="Proteomes" id="UP000325684">
    <property type="component" value="Unassembled WGS sequence"/>
</dbReference>
<dbReference type="SUPFAM" id="SSF55729">
    <property type="entry name" value="Acyl-CoA N-acyltransferases (Nat)"/>
    <property type="match status" value="1"/>
</dbReference>
<dbReference type="GO" id="GO:0016747">
    <property type="term" value="F:acyltransferase activity, transferring groups other than amino-acyl groups"/>
    <property type="evidence" value="ECO:0007669"/>
    <property type="project" value="InterPro"/>
</dbReference>
<evidence type="ECO:0000259" key="1">
    <source>
        <dbReference type="PROSITE" id="PS51186"/>
    </source>
</evidence>
<dbReference type="Pfam" id="PF00583">
    <property type="entry name" value="Acetyltransf_1"/>
    <property type="match status" value="1"/>
</dbReference>
<keyword evidence="3" id="KW-1185">Reference proteome</keyword>
<comment type="caution">
    <text evidence="2">The sequence shown here is derived from an EMBL/GenBank/DDBJ whole genome shotgun (WGS) entry which is preliminary data.</text>
</comment>
<protein>
    <submittedName>
        <fullName evidence="2">N-acetyltransferase family protein</fullName>
    </submittedName>
</protein>
<dbReference type="PANTHER" id="PTHR43072">
    <property type="entry name" value="N-ACETYLTRANSFERASE"/>
    <property type="match status" value="1"/>
</dbReference>
<dbReference type="CDD" id="cd04301">
    <property type="entry name" value="NAT_SF"/>
    <property type="match status" value="1"/>
</dbReference>